<reference evidence="2" key="1">
    <citation type="journal article" date="2012" name="Science">
        <title>Fermentation, hydrogen, and sulfur metabolism in multiple uncultivated bacterial phyla.</title>
        <authorList>
            <person name="Wrighton K.C."/>
            <person name="Thomas B.C."/>
            <person name="Sharon I."/>
            <person name="Miller C.S."/>
            <person name="Castelle C.J."/>
            <person name="VerBerkmoes N.C."/>
            <person name="Wilkins M.J."/>
            <person name="Hettich R.L."/>
            <person name="Lipton M.S."/>
            <person name="Williams K.H."/>
            <person name="Long P.E."/>
            <person name="Banfield J.F."/>
        </authorList>
    </citation>
    <scope>NUCLEOTIDE SEQUENCE [LARGE SCALE GENOMIC DNA]</scope>
</reference>
<gene>
    <name evidence="2" type="ORF">ACD_80C00054G0002</name>
</gene>
<sequence length="157" mass="16744">MNAGLILQIIGAILSILGILIGIIGVLVSPKDNLISHFSGNNIINTQTNMGDTFNVSSNNQQGGITAGQINIGNNQRHLSDEDIKSLIESISAQNPTLIKITSNSNMESYQYAKDVQQFLVSKGYNVEGVYQTMLAGGPIGISTQSEGENIMGVYVN</sequence>
<dbReference type="AlphaFoldDB" id="K1YJ71"/>
<organism evidence="2">
    <name type="scientific">uncultured bacterium</name>
    <name type="common">gcode 4</name>
    <dbReference type="NCBI Taxonomy" id="1234023"/>
    <lineage>
        <taxon>Bacteria</taxon>
        <taxon>environmental samples</taxon>
    </lineage>
</organism>
<keyword evidence="1" id="KW-0472">Membrane</keyword>
<feature type="transmembrane region" description="Helical" evidence="1">
    <location>
        <begin position="6"/>
        <end position="28"/>
    </location>
</feature>
<keyword evidence="1" id="KW-1133">Transmembrane helix</keyword>
<evidence type="ECO:0000313" key="2">
    <source>
        <dbReference type="EMBL" id="EKD25449.1"/>
    </source>
</evidence>
<keyword evidence="1" id="KW-0812">Transmembrane</keyword>
<protein>
    <submittedName>
        <fullName evidence="2">Uncharacterized protein</fullName>
    </submittedName>
</protein>
<accession>K1YJ71</accession>
<dbReference type="EMBL" id="AMFJ01036061">
    <property type="protein sequence ID" value="EKD25449.1"/>
    <property type="molecule type" value="Genomic_DNA"/>
</dbReference>
<comment type="caution">
    <text evidence="2">The sequence shown here is derived from an EMBL/GenBank/DDBJ whole genome shotgun (WGS) entry which is preliminary data.</text>
</comment>
<proteinExistence type="predicted"/>
<evidence type="ECO:0000256" key="1">
    <source>
        <dbReference type="SAM" id="Phobius"/>
    </source>
</evidence>
<name>K1YJ71_9BACT</name>